<accession>A0A1U7XLU6</accession>
<reference evidence="1" key="1">
    <citation type="journal article" date="2013" name="Genome Biol.">
        <title>Reference genomes and transcriptomes of Nicotiana sylvestris and Nicotiana tomentosiformis.</title>
        <authorList>
            <person name="Sierro N."/>
            <person name="Battey J.N."/>
            <person name="Ouadi S."/>
            <person name="Bovet L."/>
            <person name="Goepfert S."/>
            <person name="Bakaher N."/>
            <person name="Peitsch M.C."/>
            <person name="Ivanov N.V."/>
        </authorList>
    </citation>
    <scope>NUCLEOTIDE SEQUENCE [LARGE SCALE GENOMIC DNA]</scope>
</reference>
<name>A0A1U7XLU6_NICSY</name>
<proteinExistence type="predicted"/>
<dbReference type="Proteomes" id="UP000189701">
    <property type="component" value="Unplaced"/>
</dbReference>
<dbReference type="Gene3D" id="2.40.70.10">
    <property type="entry name" value="Acid Proteases"/>
    <property type="match status" value="1"/>
</dbReference>
<dbReference type="AlphaFoldDB" id="A0A1U7XLU6"/>
<evidence type="ECO:0000313" key="2">
    <source>
        <dbReference type="RefSeq" id="XP_009787470.1"/>
    </source>
</evidence>
<dbReference type="eggNOG" id="KOG0017">
    <property type="taxonomic scope" value="Eukaryota"/>
</dbReference>
<dbReference type="PANTHER" id="PTHR33067:SF9">
    <property type="entry name" value="RNA-DIRECTED DNA POLYMERASE"/>
    <property type="match status" value="1"/>
</dbReference>
<protein>
    <submittedName>
        <fullName evidence="2">Uncharacterized protein LOC104235409</fullName>
    </submittedName>
</protein>
<reference evidence="2" key="2">
    <citation type="submission" date="2025-08" db="UniProtKB">
        <authorList>
            <consortium name="RefSeq"/>
        </authorList>
    </citation>
    <scope>IDENTIFICATION</scope>
    <source>
        <tissue evidence="2">Leaf</tissue>
    </source>
</reference>
<organism evidence="1 2">
    <name type="scientific">Nicotiana sylvestris</name>
    <name type="common">Wood tobacco</name>
    <name type="synonym">South American tobacco</name>
    <dbReference type="NCBI Taxonomy" id="4096"/>
    <lineage>
        <taxon>Eukaryota</taxon>
        <taxon>Viridiplantae</taxon>
        <taxon>Streptophyta</taxon>
        <taxon>Embryophyta</taxon>
        <taxon>Tracheophyta</taxon>
        <taxon>Spermatophyta</taxon>
        <taxon>Magnoliopsida</taxon>
        <taxon>eudicotyledons</taxon>
        <taxon>Gunneridae</taxon>
        <taxon>Pentapetalae</taxon>
        <taxon>asterids</taxon>
        <taxon>lamiids</taxon>
        <taxon>Solanales</taxon>
        <taxon>Solanaceae</taxon>
        <taxon>Nicotianoideae</taxon>
        <taxon>Nicotianeae</taxon>
        <taxon>Nicotiana</taxon>
    </lineage>
</organism>
<evidence type="ECO:0000313" key="1">
    <source>
        <dbReference type="Proteomes" id="UP000189701"/>
    </source>
</evidence>
<dbReference type="PANTHER" id="PTHR33067">
    <property type="entry name" value="RNA-DIRECTED DNA POLYMERASE-RELATED"/>
    <property type="match status" value="1"/>
</dbReference>
<keyword evidence="1" id="KW-1185">Reference proteome</keyword>
<gene>
    <name evidence="2" type="primary">LOC104235409</name>
</gene>
<dbReference type="InterPro" id="IPR021109">
    <property type="entry name" value="Peptidase_aspartic_dom_sf"/>
</dbReference>
<sequence length="277" mass="31442">MAASRKNGENRFKKIIDIMKSLSINVPLVEALEQMSGYAKFMKDLIPALSQFLVPLEVVNFLNLFVILGTGQPRPTSMKLQMANHTIKRLLGVIDDVLVRVDKFILSDDFVILDCEVDYEVPIILGRSFLATGKALLDVEAEEHTFRVTDVIVDETSDVMNIHDTLQRMGSYTYEPPNLSFDLENRTTPPTKPSIEEPTILELKTLPPHLRYDFLGHYSTLPVILFSSLTNMLLDSTLVVLQKRKKAIGWTLEDIWGIYPAFFMHNIKLEEGSKQSI</sequence>
<dbReference type="RefSeq" id="XP_009787470.1">
    <property type="nucleotide sequence ID" value="XM_009789168.1"/>
</dbReference>